<evidence type="ECO:0000259" key="10">
    <source>
        <dbReference type="PROSITE" id="PS50011"/>
    </source>
</evidence>
<keyword evidence="2" id="KW-0723">Serine/threonine-protein kinase</keyword>
<organism evidence="11 12">
    <name type="scientific">Trapa natans</name>
    <name type="common">Water chestnut</name>
    <dbReference type="NCBI Taxonomy" id="22666"/>
    <lineage>
        <taxon>Eukaryota</taxon>
        <taxon>Viridiplantae</taxon>
        <taxon>Streptophyta</taxon>
        <taxon>Embryophyta</taxon>
        <taxon>Tracheophyta</taxon>
        <taxon>Spermatophyta</taxon>
        <taxon>Magnoliopsida</taxon>
        <taxon>eudicotyledons</taxon>
        <taxon>Gunneridae</taxon>
        <taxon>Pentapetalae</taxon>
        <taxon>rosids</taxon>
        <taxon>malvids</taxon>
        <taxon>Myrtales</taxon>
        <taxon>Lythraceae</taxon>
        <taxon>Trapa</taxon>
    </lineage>
</organism>
<dbReference type="EC" id="2.7.11.1" evidence="1"/>
<feature type="domain" description="Protein kinase" evidence="10">
    <location>
        <begin position="74"/>
        <end position="170"/>
    </location>
</feature>
<feature type="region of interest" description="Disordered" evidence="9">
    <location>
        <begin position="1"/>
        <end position="48"/>
    </location>
</feature>
<dbReference type="PANTHER" id="PTHR13902">
    <property type="entry name" value="SERINE/THREONINE-PROTEIN KINASE WNK WITH NO LYSINE -RELATED"/>
    <property type="match status" value="1"/>
</dbReference>
<dbReference type="PROSITE" id="PS50011">
    <property type="entry name" value="PROTEIN_KINASE_DOM"/>
    <property type="match status" value="1"/>
</dbReference>
<dbReference type="AlphaFoldDB" id="A0AAN7M7X0"/>
<dbReference type="SUPFAM" id="SSF56112">
    <property type="entry name" value="Protein kinase-like (PK-like)"/>
    <property type="match status" value="1"/>
</dbReference>
<accession>A0AAN7M7X0</accession>
<comment type="catalytic activity">
    <reaction evidence="8">
        <text>L-seryl-[protein] + ATP = O-phospho-L-seryl-[protein] + ADP + H(+)</text>
        <dbReference type="Rhea" id="RHEA:17989"/>
        <dbReference type="Rhea" id="RHEA-COMP:9863"/>
        <dbReference type="Rhea" id="RHEA-COMP:11604"/>
        <dbReference type="ChEBI" id="CHEBI:15378"/>
        <dbReference type="ChEBI" id="CHEBI:29999"/>
        <dbReference type="ChEBI" id="CHEBI:30616"/>
        <dbReference type="ChEBI" id="CHEBI:83421"/>
        <dbReference type="ChEBI" id="CHEBI:456216"/>
        <dbReference type="EC" id="2.7.11.1"/>
    </reaction>
</comment>
<protein>
    <recommendedName>
        <fullName evidence="1">non-specific serine/threonine protein kinase</fullName>
        <ecNumber evidence="1">2.7.11.1</ecNumber>
    </recommendedName>
</protein>
<keyword evidence="5" id="KW-0418">Kinase</keyword>
<comment type="catalytic activity">
    <reaction evidence="7">
        <text>L-threonyl-[protein] + ATP = O-phospho-L-threonyl-[protein] + ADP + H(+)</text>
        <dbReference type="Rhea" id="RHEA:46608"/>
        <dbReference type="Rhea" id="RHEA-COMP:11060"/>
        <dbReference type="Rhea" id="RHEA-COMP:11605"/>
        <dbReference type="ChEBI" id="CHEBI:15378"/>
        <dbReference type="ChEBI" id="CHEBI:30013"/>
        <dbReference type="ChEBI" id="CHEBI:30616"/>
        <dbReference type="ChEBI" id="CHEBI:61977"/>
        <dbReference type="ChEBI" id="CHEBI:456216"/>
        <dbReference type="EC" id="2.7.11.1"/>
    </reaction>
</comment>
<keyword evidence="4" id="KW-0547">Nucleotide-binding</keyword>
<evidence type="ECO:0000256" key="2">
    <source>
        <dbReference type="ARBA" id="ARBA00022527"/>
    </source>
</evidence>
<dbReference type="FunFam" id="3.30.200.20:FF:000075">
    <property type="entry name" value="Probable serine/threonine-protein kinase WNK1"/>
    <property type="match status" value="1"/>
</dbReference>
<dbReference type="InterPro" id="IPR011009">
    <property type="entry name" value="Kinase-like_dom_sf"/>
</dbReference>
<dbReference type="GO" id="GO:0004674">
    <property type="term" value="F:protein serine/threonine kinase activity"/>
    <property type="evidence" value="ECO:0007669"/>
    <property type="project" value="UniProtKB-KW"/>
</dbReference>
<dbReference type="InterPro" id="IPR050588">
    <property type="entry name" value="WNK_Ser-Thr_kinase"/>
</dbReference>
<evidence type="ECO:0000313" key="12">
    <source>
        <dbReference type="Proteomes" id="UP001346149"/>
    </source>
</evidence>
<gene>
    <name evidence="11" type="ORF">SAY86_025296</name>
</gene>
<evidence type="ECO:0000313" key="11">
    <source>
        <dbReference type="EMBL" id="KAK4799931.1"/>
    </source>
</evidence>
<evidence type="ECO:0000256" key="5">
    <source>
        <dbReference type="ARBA" id="ARBA00022777"/>
    </source>
</evidence>
<evidence type="ECO:0000256" key="9">
    <source>
        <dbReference type="SAM" id="MobiDB-lite"/>
    </source>
</evidence>
<sequence>MEMSDSGLALSDDTVRDSQAFSKRRHPSSGSESTNDGSRDEEGTAADYGEDDRRLLSYPLMAGPENLARCCREALFVHRQGRGGPFLLNPCLLRYRAFDEYEGIEVAWNQVKLYDFLQSPEDLERFYSEIHLLRTLKHKNIMELYTSWVDTVNRNINFVTEMFTSGTLRQ</sequence>
<reference evidence="11 12" key="1">
    <citation type="journal article" date="2023" name="Hortic Res">
        <title>Pangenome of water caltrop reveals structural variations and asymmetric subgenome divergence after allopolyploidization.</title>
        <authorList>
            <person name="Zhang X."/>
            <person name="Chen Y."/>
            <person name="Wang L."/>
            <person name="Yuan Y."/>
            <person name="Fang M."/>
            <person name="Shi L."/>
            <person name="Lu R."/>
            <person name="Comes H.P."/>
            <person name="Ma Y."/>
            <person name="Chen Y."/>
            <person name="Huang G."/>
            <person name="Zhou Y."/>
            <person name="Zheng Z."/>
            <person name="Qiu Y."/>
        </authorList>
    </citation>
    <scope>NUCLEOTIDE SEQUENCE [LARGE SCALE GENOMIC DNA]</scope>
    <source>
        <strain evidence="11">F231</strain>
    </source>
</reference>
<comment type="caution">
    <text evidence="11">The sequence shown here is derived from an EMBL/GenBank/DDBJ whole genome shotgun (WGS) entry which is preliminary data.</text>
</comment>
<evidence type="ECO:0000256" key="8">
    <source>
        <dbReference type="ARBA" id="ARBA00048679"/>
    </source>
</evidence>
<dbReference type="InterPro" id="IPR000719">
    <property type="entry name" value="Prot_kinase_dom"/>
</dbReference>
<dbReference type="Proteomes" id="UP001346149">
    <property type="component" value="Unassembled WGS sequence"/>
</dbReference>
<keyword evidence="12" id="KW-1185">Reference proteome</keyword>
<evidence type="ECO:0000256" key="3">
    <source>
        <dbReference type="ARBA" id="ARBA00022679"/>
    </source>
</evidence>
<dbReference type="GO" id="GO:0005524">
    <property type="term" value="F:ATP binding"/>
    <property type="evidence" value="ECO:0007669"/>
    <property type="project" value="UniProtKB-KW"/>
</dbReference>
<evidence type="ECO:0000256" key="6">
    <source>
        <dbReference type="ARBA" id="ARBA00022840"/>
    </source>
</evidence>
<name>A0AAN7M7X0_TRANT</name>
<evidence type="ECO:0000256" key="1">
    <source>
        <dbReference type="ARBA" id="ARBA00012513"/>
    </source>
</evidence>
<dbReference type="EMBL" id="JAXQNO010000004">
    <property type="protein sequence ID" value="KAK4799931.1"/>
    <property type="molecule type" value="Genomic_DNA"/>
</dbReference>
<dbReference type="Gene3D" id="3.30.200.20">
    <property type="entry name" value="Phosphorylase Kinase, domain 1"/>
    <property type="match status" value="1"/>
</dbReference>
<keyword evidence="3" id="KW-0808">Transferase</keyword>
<evidence type="ECO:0000256" key="7">
    <source>
        <dbReference type="ARBA" id="ARBA00047899"/>
    </source>
</evidence>
<proteinExistence type="predicted"/>
<evidence type="ECO:0000256" key="4">
    <source>
        <dbReference type="ARBA" id="ARBA00022741"/>
    </source>
</evidence>
<keyword evidence="6" id="KW-0067">ATP-binding</keyword>